<evidence type="ECO:0000313" key="2">
    <source>
        <dbReference type="EMBL" id="KAL1129738.1"/>
    </source>
</evidence>
<protein>
    <submittedName>
        <fullName evidence="2">Uncharacterized protein</fullName>
    </submittedName>
</protein>
<feature type="region of interest" description="Disordered" evidence="1">
    <location>
        <begin position="86"/>
        <end position="126"/>
    </location>
</feature>
<reference evidence="2 3" key="1">
    <citation type="submission" date="2024-07" db="EMBL/GenBank/DDBJ databases">
        <title>Chromosome-level genome assembly of the water stick insect Ranatra chinensis (Heteroptera: Nepidae).</title>
        <authorList>
            <person name="Liu X."/>
        </authorList>
    </citation>
    <scope>NUCLEOTIDE SEQUENCE [LARGE SCALE GENOMIC DNA]</scope>
    <source>
        <strain evidence="2">Cailab_2021Rc</strain>
        <tissue evidence="2">Muscle</tissue>
    </source>
</reference>
<accession>A0ABD0YEK5</accession>
<name>A0ABD0YEK5_9HEMI</name>
<feature type="compositionally biased region" description="Pro residues" evidence="1">
    <location>
        <begin position="97"/>
        <end position="106"/>
    </location>
</feature>
<gene>
    <name evidence="2" type="ORF">AAG570_012682</name>
</gene>
<dbReference type="Proteomes" id="UP001558652">
    <property type="component" value="Unassembled WGS sequence"/>
</dbReference>
<sequence length="126" mass="13783">MVTGGQSGRLLRVPRVYNALITSDEKLVPSQAYPAVSPVLRPAAAATHVFFPAQPNSFQQEDFQTSKLPLYNLPTDLTKPLVIDQVKNNRPSDPNIPDVPPPPLPVGRPKVKQDTNGDSTFPYPII</sequence>
<evidence type="ECO:0000256" key="1">
    <source>
        <dbReference type="SAM" id="MobiDB-lite"/>
    </source>
</evidence>
<organism evidence="2 3">
    <name type="scientific">Ranatra chinensis</name>
    <dbReference type="NCBI Taxonomy" id="642074"/>
    <lineage>
        <taxon>Eukaryota</taxon>
        <taxon>Metazoa</taxon>
        <taxon>Ecdysozoa</taxon>
        <taxon>Arthropoda</taxon>
        <taxon>Hexapoda</taxon>
        <taxon>Insecta</taxon>
        <taxon>Pterygota</taxon>
        <taxon>Neoptera</taxon>
        <taxon>Paraneoptera</taxon>
        <taxon>Hemiptera</taxon>
        <taxon>Heteroptera</taxon>
        <taxon>Panheteroptera</taxon>
        <taxon>Nepomorpha</taxon>
        <taxon>Nepidae</taxon>
        <taxon>Ranatrinae</taxon>
        <taxon>Ranatra</taxon>
    </lineage>
</organism>
<comment type="caution">
    <text evidence="2">The sequence shown here is derived from an EMBL/GenBank/DDBJ whole genome shotgun (WGS) entry which is preliminary data.</text>
</comment>
<proteinExistence type="predicted"/>
<evidence type="ECO:0000313" key="3">
    <source>
        <dbReference type="Proteomes" id="UP001558652"/>
    </source>
</evidence>
<dbReference type="AlphaFoldDB" id="A0ABD0YEK5"/>
<dbReference type="EMBL" id="JBFDAA010000008">
    <property type="protein sequence ID" value="KAL1129738.1"/>
    <property type="molecule type" value="Genomic_DNA"/>
</dbReference>
<keyword evidence="3" id="KW-1185">Reference proteome</keyword>